<organism evidence="1 2">
    <name type="scientific">Phyllobacterium bourgognense</name>
    <dbReference type="NCBI Taxonomy" id="314236"/>
    <lineage>
        <taxon>Bacteria</taxon>
        <taxon>Pseudomonadati</taxon>
        <taxon>Pseudomonadota</taxon>
        <taxon>Alphaproteobacteria</taxon>
        <taxon>Hyphomicrobiales</taxon>
        <taxon>Phyllobacteriaceae</taxon>
        <taxon>Phyllobacterium</taxon>
    </lineage>
</organism>
<dbReference type="Proteomes" id="UP000253324">
    <property type="component" value="Unassembled WGS sequence"/>
</dbReference>
<dbReference type="InterPro" id="IPR029063">
    <property type="entry name" value="SAM-dependent_MTases_sf"/>
</dbReference>
<name>A0A368YIM9_9HYPH</name>
<keyword evidence="2" id="KW-1185">Reference proteome</keyword>
<dbReference type="AlphaFoldDB" id="A0A368YIM9"/>
<dbReference type="OrthoDB" id="9766840at2"/>
<proteinExistence type="predicted"/>
<gene>
    <name evidence="1" type="ORF">C7476_12259</name>
</gene>
<dbReference type="SUPFAM" id="SSF53335">
    <property type="entry name" value="S-adenosyl-L-methionine-dependent methyltransferases"/>
    <property type="match status" value="1"/>
</dbReference>
<sequence>MRTLASLGILAERTERRFALTDLGQALTTGAPGSARATLLTVGSDWFDGSFDHIVHSVQTGETGFEKVQGMPVFEYLAQHPDEASLFSETMVGIHGEEPPAAPCSTTR</sequence>
<accession>A0A368YIM9</accession>
<evidence type="ECO:0000313" key="1">
    <source>
        <dbReference type="EMBL" id="RCW78747.1"/>
    </source>
</evidence>
<dbReference type="Gene3D" id="1.10.10.10">
    <property type="entry name" value="Winged helix-like DNA-binding domain superfamily/Winged helix DNA-binding domain"/>
    <property type="match status" value="1"/>
</dbReference>
<protein>
    <submittedName>
        <fullName evidence="1">Uncharacterized protein</fullName>
    </submittedName>
</protein>
<comment type="caution">
    <text evidence="1">The sequence shown here is derived from an EMBL/GenBank/DDBJ whole genome shotgun (WGS) entry which is preliminary data.</text>
</comment>
<reference evidence="1 2" key="1">
    <citation type="submission" date="2018-07" db="EMBL/GenBank/DDBJ databases">
        <title>Genomic Encyclopedia of Type Strains, Phase III (KMG-III): the genomes of soil and plant-associated and newly described type strains.</title>
        <authorList>
            <person name="Whitman W."/>
        </authorList>
    </citation>
    <scope>NUCLEOTIDE SEQUENCE [LARGE SCALE GENOMIC DNA]</scope>
    <source>
        <strain evidence="1 2">31-25a</strain>
    </source>
</reference>
<dbReference type="Gene3D" id="3.40.50.150">
    <property type="entry name" value="Vaccinia Virus protein VP39"/>
    <property type="match status" value="1"/>
</dbReference>
<dbReference type="RefSeq" id="WP_114432557.1">
    <property type="nucleotide sequence ID" value="NZ_QPJM01000022.1"/>
</dbReference>
<evidence type="ECO:0000313" key="2">
    <source>
        <dbReference type="Proteomes" id="UP000253324"/>
    </source>
</evidence>
<dbReference type="EMBL" id="QPJM01000022">
    <property type="protein sequence ID" value="RCW78747.1"/>
    <property type="molecule type" value="Genomic_DNA"/>
</dbReference>
<dbReference type="InterPro" id="IPR036388">
    <property type="entry name" value="WH-like_DNA-bd_sf"/>
</dbReference>